<gene>
    <name evidence="2" type="ORF">GS601_13085</name>
</gene>
<dbReference type="CDD" id="cd00077">
    <property type="entry name" value="HDc"/>
    <property type="match status" value="1"/>
</dbReference>
<keyword evidence="3" id="KW-1185">Reference proteome</keyword>
<dbReference type="RefSeq" id="WP_162423740.1">
    <property type="nucleotide sequence ID" value="NZ_WVIE01000014.1"/>
</dbReference>
<organism evidence="2 3">
    <name type="scientific">Myxacorys almedinensis A</name>
    <dbReference type="NCBI Taxonomy" id="2690445"/>
    <lineage>
        <taxon>Bacteria</taxon>
        <taxon>Bacillati</taxon>
        <taxon>Cyanobacteriota</taxon>
        <taxon>Cyanophyceae</taxon>
        <taxon>Leptolyngbyales</taxon>
        <taxon>Leptolyngbyaceae</taxon>
        <taxon>Myxacorys</taxon>
        <taxon>Myxacorys almedinensis</taxon>
    </lineage>
</organism>
<name>A0A8J8CJ23_9CYAN</name>
<dbReference type="EMBL" id="WVIE01000014">
    <property type="protein sequence ID" value="NDJ18214.1"/>
    <property type="molecule type" value="Genomic_DNA"/>
</dbReference>
<accession>A0A8J8CJ23</accession>
<dbReference type="InterPro" id="IPR033415">
    <property type="entry name" value="CHASE6_C"/>
</dbReference>
<dbReference type="AlphaFoldDB" id="A0A8J8CJ23"/>
<dbReference type="InterPro" id="IPR052020">
    <property type="entry name" value="Cyclic_di-GMP/3'3'-cGAMP_PDE"/>
</dbReference>
<evidence type="ECO:0000313" key="3">
    <source>
        <dbReference type="Proteomes" id="UP000646053"/>
    </source>
</evidence>
<proteinExistence type="predicted"/>
<dbReference type="Pfam" id="PF17150">
    <property type="entry name" value="CHASE6_C"/>
    <property type="match status" value="1"/>
</dbReference>
<dbReference type="PROSITE" id="PS51832">
    <property type="entry name" value="HD_GYP"/>
    <property type="match status" value="1"/>
</dbReference>
<feature type="domain" description="HD-GYP" evidence="1">
    <location>
        <begin position="235"/>
        <end position="435"/>
    </location>
</feature>
<dbReference type="PANTHER" id="PTHR45228:SF1">
    <property type="entry name" value="CYCLIC DI-GMP PHOSPHODIESTERASE TM_0186"/>
    <property type="match status" value="1"/>
</dbReference>
<evidence type="ECO:0000313" key="2">
    <source>
        <dbReference type="EMBL" id="NDJ18214.1"/>
    </source>
</evidence>
<dbReference type="SUPFAM" id="SSF109604">
    <property type="entry name" value="HD-domain/PDEase-like"/>
    <property type="match status" value="1"/>
</dbReference>
<dbReference type="Gene3D" id="1.10.3210.10">
    <property type="entry name" value="Hypothetical protein af1432"/>
    <property type="match status" value="1"/>
</dbReference>
<dbReference type="PANTHER" id="PTHR45228">
    <property type="entry name" value="CYCLIC DI-GMP PHOSPHODIESTERASE TM_0186-RELATED"/>
    <property type="match status" value="1"/>
</dbReference>
<sequence>MLEGSILHHLKLTHQPDRGGKRSLNFGVYYKNTLVSLCHALEDCILTCTSAPLVITAFQRGKWYLEEADRYAELADRAQRVVILASPDTGFAEHPTSQKANVDLVALEKSDPVAQEWHLMIFAPTYTAMVLCQEISAEDYGTQGLPKTDLERKFYGFWTFEAELVRETVEIAIAHVDHYNPDLANQLRSQVETIAADAQQRDRDEVYTAVSRVIDYLQTGQQTLSRSQEGLDNNLVSNELQAFLRLAQLIDQTDISNPMAAAEVATLAEAMGQLLDLPVWQMNRLRLAGLLHRLGVLQSDSVLSPSSFGHYSEDPPVPLSCPIVPGAQILRTMQRLKAIATIITHQTERWDGQGQPAGLAGDEIPLESRILGLLVEFQQRVAEARLGKESLGETGLRDAFAACQAEASDRWDPKLVEALALLVSAMQQGMNLSVSLPKIASSMWLLDSHSDDDLLNLNHHDSSKAVSDTNQEVISS</sequence>
<dbReference type="InterPro" id="IPR003607">
    <property type="entry name" value="HD/PDEase_dom"/>
</dbReference>
<reference evidence="2" key="1">
    <citation type="submission" date="2019-12" db="EMBL/GenBank/DDBJ databases">
        <title>High-Quality draft genome sequences of three cyanobacteria isolated from the limestone walls of the Old Cathedral of Coimbra.</title>
        <authorList>
            <person name="Tiago I."/>
            <person name="Soares F."/>
            <person name="Portugal A."/>
        </authorList>
    </citation>
    <scope>NUCLEOTIDE SEQUENCE</scope>
    <source>
        <strain evidence="2">A</strain>
    </source>
</reference>
<comment type="caution">
    <text evidence="2">The sequence shown here is derived from an EMBL/GenBank/DDBJ whole genome shotgun (WGS) entry which is preliminary data.</text>
</comment>
<dbReference type="InterPro" id="IPR037522">
    <property type="entry name" value="HD_GYP_dom"/>
</dbReference>
<dbReference type="Pfam" id="PF13487">
    <property type="entry name" value="HD_5"/>
    <property type="match status" value="1"/>
</dbReference>
<dbReference type="Pfam" id="PF10069">
    <property type="entry name" value="DICT"/>
    <property type="match status" value="1"/>
</dbReference>
<evidence type="ECO:0000259" key="1">
    <source>
        <dbReference type="PROSITE" id="PS51832"/>
    </source>
</evidence>
<dbReference type="Proteomes" id="UP000646053">
    <property type="component" value="Unassembled WGS sequence"/>
</dbReference>
<protein>
    <submittedName>
        <fullName evidence="2">Metal-dependent phosphohydrolase</fullName>
    </submittedName>
</protein>
<dbReference type="InterPro" id="IPR019278">
    <property type="entry name" value="DICT_dom"/>
</dbReference>